<evidence type="ECO:0000313" key="1">
    <source>
        <dbReference type="EMBL" id="GBP49448.1"/>
    </source>
</evidence>
<evidence type="ECO:0000313" key="2">
    <source>
        <dbReference type="Proteomes" id="UP000299102"/>
    </source>
</evidence>
<keyword evidence="2" id="KW-1185">Reference proteome</keyword>
<reference evidence="1 2" key="1">
    <citation type="journal article" date="2019" name="Commun. Biol.">
        <title>The bagworm genome reveals a unique fibroin gene that provides high tensile strength.</title>
        <authorList>
            <person name="Kono N."/>
            <person name="Nakamura H."/>
            <person name="Ohtoshi R."/>
            <person name="Tomita M."/>
            <person name="Numata K."/>
            <person name="Arakawa K."/>
        </authorList>
    </citation>
    <scope>NUCLEOTIDE SEQUENCE [LARGE SCALE GENOMIC DNA]</scope>
</reference>
<dbReference type="Proteomes" id="UP000299102">
    <property type="component" value="Unassembled WGS sequence"/>
</dbReference>
<name>A0A4C1WDL1_EUMVA</name>
<dbReference type="AlphaFoldDB" id="A0A4C1WDL1"/>
<sequence length="119" mass="13092">MLQLTQPQSGHPAPSQNTGNKNIIAYFRVFYPCKESDCTGAGGARASGHKATPRRRRVSVCVRFRTGIDSVLRKGRKATRQLLELRTLVLTALAAKVTISPHPASEQSDCLRSRFPDSK</sequence>
<organism evidence="1 2">
    <name type="scientific">Eumeta variegata</name>
    <name type="common">Bagworm moth</name>
    <name type="synonym">Eumeta japonica</name>
    <dbReference type="NCBI Taxonomy" id="151549"/>
    <lineage>
        <taxon>Eukaryota</taxon>
        <taxon>Metazoa</taxon>
        <taxon>Ecdysozoa</taxon>
        <taxon>Arthropoda</taxon>
        <taxon>Hexapoda</taxon>
        <taxon>Insecta</taxon>
        <taxon>Pterygota</taxon>
        <taxon>Neoptera</taxon>
        <taxon>Endopterygota</taxon>
        <taxon>Lepidoptera</taxon>
        <taxon>Glossata</taxon>
        <taxon>Ditrysia</taxon>
        <taxon>Tineoidea</taxon>
        <taxon>Psychidae</taxon>
        <taxon>Oiketicinae</taxon>
        <taxon>Eumeta</taxon>
    </lineage>
</organism>
<protein>
    <submittedName>
        <fullName evidence="1">Uncharacterized protein</fullName>
    </submittedName>
</protein>
<proteinExistence type="predicted"/>
<accession>A0A4C1WDL1</accession>
<gene>
    <name evidence="1" type="ORF">EVAR_25662_1</name>
</gene>
<dbReference type="EMBL" id="BGZK01000545">
    <property type="protein sequence ID" value="GBP49448.1"/>
    <property type="molecule type" value="Genomic_DNA"/>
</dbReference>
<comment type="caution">
    <text evidence="1">The sequence shown here is derived from an EMBL/GenBank/DDBJ whole genome shotgun (WGS) entry which is preliminary data.</text>
</comment>